<dbReference type="EMBL" id="JBGMDY010000010">
    <property type="protein sequence ID" value="KAL2319897.1"/>
    <property type="molecule type" value="Genomic_DNA"/>
</dbReference>
<evidence type="ECO:0000256" key="1">
    <source>
        <dbReference type="SAM" id="MobiDB-lite"/>
    </source>
</evidence>
<proteinExistence type="predicted"/>
<dbReference type="AlphaFoldDB" id="A0ABD1L8Q8"/>
<gene>
    <name evidence="2" type="ORF">Fmac_028866</name>
</gene>
<feature type="region of interest" description="Disordered" evidence="1">
    <location>
        <begin position="58"/>
        <end position="80"/>
    </location>
</feature>
<reference evidence="2 3" key="1">
    <citation type="submission" date="2024-08" db="EMBL/GenBank/DDBJ databases">
        <title>Insights into the chromosomal genome structure of Flemingia macrophylla.</title>
        <authorList>
            <person name="Ding Y."/>
            <person name="Zhao Y."/>
            <person name="Bi W."/>
            <person name="Wu M."/>
            <person name="Zhao G."/>
            <person name="Gong Y."/>
            <person name="Li W."/>
            <person name="Zhang P."/>
        </authorList>
    </citation>
    <scope>NUCLEOTIDE SEQUENCE [LARGE SCALE GENOMIC DNA]</scope>
    <source>
        <strain evidence="2">DYQJB</strain>
        <tissue evidence="2">Leaf</tissue>
    </source>
</reference>
<feature type="compositionally biased region" description="Polar residues" evidence="1">
    <location>
        <begin position="343"/>
        <end position="357"/>
    </location>
</feature>
<organism evidence="2 3">
    <name type="scientific">Flemingia macrophylla</name>
    <dbReference type="NCBI Taxonomy" id="520843"/>
    <lineage>
        <taxon>Eukaryota</taxon>
        <taxon>Viridiplantae</taxon>
        <taxon>Streptophyta</taxon>
        <taxon>Embryophyta</taxon>
        <taxon>Tracheophyta</taxon>
        <taxon>Spermatophyta</taxon>
        <taxon>Magnoliopsida</taxon>
        <taxon>eudicotyledons</taxon>
        <taxon>Gunneridae</taxon>
        <taxon>Pentapetalae</taxon>
        <taxon>rosids</taxon>
        <taxon>fabids</taxon>
        <taxon>Fabales</taxon>
        <taxon>Fabaceae</taxon>
        <taxon>Papilionoideae</taxon>
        <taxon>50 kb inversion clade</taxon>
        <taxon>NPAAA clade</taxon>
        <taxon>indigoferoid/millettioid clade</taxon>
        <taxon>Phaseoleae</taxon>
        <taxon>Flemingia</taxon>
    </lineage>
</organism>
<dbReference type="Proteomes" id="UP001603857">
    <property type="component" value="Unassembled WGS sequence"/>
</dbReference>
<accession>A0ABD1L8Q8</accession>
<evidence type="ECO:0000313" key="3">
    <source>
        <dbReference type="Proteomes" id="UP001603857"/>
    </source>
</evidence>
<evidence type="ECO:0000313" key="2">
    <source>
        <dbReference type="EMBL" id="KAL2319897.1"/>
    </source>
</evidence>
<comment type="caution">
    <text evidence="2">The sequence shown here is derived from an EMBL/GenBank/DDBJ whole genome shotgun (WGS) entry which is preliminary data.</text>
</comment>
<feature type="region of interest" description="Disordered" evidence="1">
    <location>
        <begin position="343"/>
        <end position="378"/>
    </location>
</feature>
<name>A0ABD1L8Q8_9FABA</name>
<feature type="compositionally biased region" description="Pro residues" evidence="1">
    <location>
        <begin position="369"/>
        <end position="378"/>
    </location>
</feature>
<keyword evidence="3" id="KW-1185">Reference proteome</keyword>
<protein>
    <submittedName>
        <fullName evidence="2">Uncharacterized protein</fullName>
    </submittedName>
</protein>
<sequence length="378" mass="41628">MFLFTTQYKSNVHLFNEVQQIPVNHYSRIVSADGGEDNSRRRRGGKRVIVGDVVVGDVVDSDNDDGGPSQGHRGGDQESHTLKNVATVVFNEFKMYEIIRPTTKVSPTLLLSRSRRKKVKGIDAMHKTLNGEPIVKNQNYIVCPHEEVLGIETTEAKCGRHLGGGHDDLVHPRLIEHHRCVVLQHVALRIFASALFTWPTIVAVEIDNAAYYLVIYHHYSPSPASPPSSFSVPPKVQALVRALRSLRHRFGHLQTQLMDGLEPSPLLFVTPSLILLQSRCLPPLPNPPTLCASQLPCLTAPRPDEPHLRLASRSRCAPPSLIAASPRVAAVPRCLVVAATQPRRQTLNPTHPATLSLPSPPSRRLTASSPPPRFAAKP</sequence>